<keyword evidence="2" id="KW-1185">Reference proteome</keyword>
<dbReference type="EMBL" id="JACXVP010000012">
    <property type="protein sequence ID" value="KAG5572698.1"/>
    <property type="molecule type" value="Genomic_DNA"/>
</dbReference>
<gene>
    <name evidence="1" type="ORF">H5410_062464</name>
</gene>
<comment type="caution">
    <text evidence="1">The sequence shown here is derived from an EMBL/GenBank/DDBJ whole genome shotgun (WGS) entry which is preliminary data.</text>
</comment>
<dbReference type="AlphaFoldDB" id="A0A9J5WAX2"/>
<reference evidence="1 2" key="1">
    <citation type="submission" date="2020-09" db="EMBL/GenBank/DDBJ databases">
        <title>De no assembly of potato wild relative species, Solanum commersonii.</title>
        <authorList>
            <person name="Cho K."/>
        </authorList>
    </citation>
    <scope>NUCLEOTIDE SEQUENCE [LARGE SCALE GENOMIC DNA]</scope>
    <source>
        <strain evidence="1">LZ3.2</strain>
        <tissue evidence="1">Leaf</tissue>
    </source>
</reference>
<name>A0A9J5WAX2_SOLCO</name>
<organism evidence="1 2">
    <name type="scientific">Solanum commersonii</name>
    <name type="common">Commerson's wild potato</name>
    <name type="synonym">Commerson's nightshade</name>
    <dbReference type="NCBI Taxonomy" id="4109"/>
    <lineage>
        <taxon>Eukaryota</taxon>
        <taxon>Viridiplantae</taxon>
        <taxon>Streptophyta</taxon>
        <taxon>Embryophyta</taxon>
        <taxon>Tracheophyta</taxon>
        <taxon>Spermatophyta</taxon>
        <taxon>Magnoliopsida</taxon>
        <taxon>eudicotyledons</taxon>
        <taxon>Gunneridae</taxon>
        <taxon>Pentapetalae</taxon>
        <taxon>asterids</taxon>
        <taxon>lamiids</taxon>
        <taxon>Solanales</taxon>
        <taxon>Solanaceae</taxon>
        <taxon>Solanoideae</taxon>
        <taxon>Solaneae</taxon>
        <taxon>Solanum</taxon>
    </lineage>
</organism>
<evidence type="ECO:0000313" key="1">
    <source>
        <dbReference type="EMBL" id="KAG5572698.1"/>
    </source>
</evidence>
<proteinExistence type="predicted"/>
<dbReference type="Proteomes" id="UP000824120">
    <property type="component" value="Chromosome 12"/>
</dbReference>
<sequence length="82" mass="8971">MFVVVEPIFMEFWRSFGCCFVSGLSCWLQQCCIVMILAEDGGSDGFGVGRLTGGGVSKGKKKKMNGGFGWFEVVFAGQKKEE</sequence>
<protein>
    <submittedName>
        <fullName evidence="1">Uncharacterized protein</fullName>
    </submittedName>
</protein>
<accession>A0A9J5WAX2</accession>
<evidence type="ECO:0000313" key="2">
    <source>
        <dbReference type="Proteomes" id="UP000824120"/>
    </source>
</evidence>